<feature type="modified residue" description="N6-(pyridoxal phosphate)lysine" evidence="5">
    <location>
        <position position="39"/>
    </location>
</feature>
<feature type="active site" description="Nucleophile" evidence="4">
    <location>
        <position position="66"/>
    </location>
</feature>
<protein>
    <submittedName>
        <fullName evidence="7">Pyridoxal-phosphate dependent enzyme</fullName>
    </submittedName>
</protein>
<organism evidence="7 8">
    <name type="scientific">Allobacillus salarius</name>
    <dbReference type="NCBI Taxonomy" id="1955272"/>
    <lineage>
        <taxon>Bacteria</taxon>
        <taxon>Bacillati</taxon>
        <taxon>Bacillota</taxon>
        <taxon>Bacilli</taxon>
        <taxon>Bacillales</taxon>
        <taxon>Bacillaceae</taxon>
        <taxon>Allobacillus</taxon>
    </lineage>
</organism>
<comment type="similarity">
    <text evidence="2">Belongs to the ACC deaminase/D-cysteine desulfhydrase family.</text>
</comment>
<feature type="domain" description="Tryptophan synthase beta chain-like PALP" evidence="6">
    <location>
        <begin position="8"/>
        <end position="305"/>
    </location>
</feature>
<dbReference type="Pfam" id="PF00291">
    <property type="entry name" value="PALP"/>
    <property type="match status" value="1"/>
</dbReference>
<reference evidence="7 8" key="1">
    <citation type="submission" date="2019-07" db="EMBL/GenBank/DDBJ databases">
        <title>Allobacillus sp. nov. SKP isolated from shrimp paste of Euphausiacea.</title>
        <authorList>
            <person name="Kanchanasin P."/>
            <person name="Tanasupawat S."/>
            <person name="Shi W."/>
            <person name="Wu L."/>
            <person name="Ma J."/>
        </authorList>
    </citation>
    <scope>NUCLEOTIDE SEQUENCE [LARGE SCALE GENOMIC DNA]</scope>
    <source>
        <strain evidence="7 8">SKP4-8</strain>
    </source>
</reference>
<evidence type="ECO:0000256" key="3">
    <source>
        <dbReference type="ARBA" id="ARBA00022898"/>
    </source>
</evidence>
<evidence type="ECO:0000256" key="1">
    <source>
        <dbReference type="ARBA" id="ARBA00001933"/>
    </source>
</evidence>
<proteinExistence type="inferred from homology"/>
<dbReference type="InterPro" id="IPR027278">
    <property type="entry name" value="ACCD_DCysDesulf"/>
</dbReference>
<evidence type="ECO:0000313" key="7">
    <source>
        <dbReference type="EMBL" id="TSJ65640.1"/>
    </source>
</evidence>
<dbReference type="PIRSF" id="PIRSF006278">
    <property type="entry name" value="ACCD_DCysDesulf"/>
    <property type="match status" value="1"/>
</dbReference>
<dbReference type="OrthoDB" id="9801249at2"/>
<dbReference type="GO" id="GO:1901605">
    <property type="term" value="P:alpha-amino acid metabolic process"/>
    <property type="evidence" value="ECO:0007669"/>
    <property type="project" value="UniProtKB-ARBA"/>
</dbReference>
<name>A0A556PML9_9BACI</name>
<comment type="caution">
    <text evidence="7">The sequence shown here is derived from an EMBL/GenBank/DDBJ whole genome shotgun (WGS) entry which is preliminary data.</text>
</comment>
<comment type="cofactor">
    <cofactor evidence="1">
        <name>pyridoxal 5'-phosphate</name>
        <dbReference type="ChEBI" id="CHEBI:597326"/>
    </cofactor>
</comment>
<evidence type="ECO:0000259" key="6">
    <source>
        <dbReference type="Pfam" id="PF00291"/>
    </source>
</evidence>
<gene>
    <name evidence="7" type="ORF">FPQ13_06195</name>
</gene>
<dbReference type="SUPFAM" id="SSF53686">
    <property type="entry name" value="Tryptophan synthase beta subunit-like PLP-dependent enzymes"/>
    <property type="match status" value="1"/>
</dbReference>
<dbReference type="GO" id="GO:0019148">
    <property type="term" value="F:D-cysteine desulfhydrase activity"/>
    <property type="evidence" value="ECO:0007669"/>
    <property type="project" value="TreeGrafter"/>
</dbReference>
<keyword evidence="3 5" id="KW-0663">Pyridoxal phosphate</keyword>
<dbReference type="RefSeq" id="WP_144088465.1">
    <property type="nucleotide sequence ID" value="NZ_VMHE01000008.1"/>
</dbReference>
<accession>A0A556PML9</accession>
<dbReference type="Proteomes" id="UP000316425">
    <property type="component" value="Unassembled WGS sequence"/>
</dbReference>
<sequence>MFKNNSYVTPIHSLNFKVNDNNFYMKRDDLLPFSFGGNKVRIAESYFKDMFAKNCDCMITYGNSRSNLSRVIANLSLAYDVPCFVISPIEYTDEPQQTYNSKLVKSLKANIVTCKKNQVASTIQKVIDDCKRDGLKPYYVYGDIYGKGNTNPAVDAYAETFNEIAHYEKQKEINFDYIFLATGTGATQAGLISGNYINKNNKNIVGISIAREQMRAKKLILNYLSSYLKMSDEHLPENTVNIIDEFILNGYGHYNKAILETINEILQIDGVPLDPTYTGKAFWGMVETVKDYSIQNKNILFLHTGGLPLFFDSLNYKE</sequence>
<dbReference type="Gene3D" id="3.40.50.1100">
    <property type="match status" value="2"/>
</dbReference>
<evidence type="ECO:0000256" key="4">
    <source>
        <dbReference type="PIRSR" id="PIRSR006278-1"/>
    </source>
</evidence>
<evidence type="ECO:0000256" key="5">
    <source>
        <dbReference type="PIRSR" id="PIRSR006278-2"/>
    </source>
</evidence>
<dbReference type="InterPro" id="IPR001926">
    <property type="entry name" value="TrpB-like_PALP"/>
</dbReference>
<dbReference type="AlphaFoldDB" id="A0A556PML9"/>
<evidence type="ECO:0000256" key="2">
    <source>
        <dbReference type="ARBA" id="ARBA00008639"/>
    </source>
</evidence>
<evidence type="ECO:0000313" key="8">
    <source>
        <dbReference type="Proteomes" id="UP000316425"/>
    </source>
</evidence>
<dbReference type="PANTHER" id="PTHR43780">
    <property type="entry name" value="1-AMINOCYCLOPROPANE-1-CARBOXYLATE DEAMINASE-RELATED"/>
    <property type="match status" value="1"/>
</dbReference>
<dbReference type="PANTHER" id="PTHR43780:SF2">
    <property type="entry name" value="1-AMINOCYCLOPROPANE-1-CARBOXYLATE DEAMINASE-RELATED"/>
    <property type="match status" value="1"/>
</dbReference>
<keyword evidence="8" id="KW-1185">Reference proteome</keyword>
<dbReference type="EMBL" id="VMHE01000008">
    <property type="protein sequence ID" value="TSJ65640.1"/>
    <property type="molecule type" value="Genomic_DNA"/>
</dbReference>
<dbReference type="InterPro" id="IPR036052">
    <property type="entry name" value="TrpB-like_PALP_sf"/>
</dbReference>